<dbReference type="Proteomes" id="UP000063699">
    <property type="component" value="Chromosome"/>
</dbReference>
<gene>
    <name evidence="3" type="ORF">AOZ06_36750</name>
</gene>
<name>A0A0N7F4K5_9PSEU</name>
<accession>A0A0N7F4K5</accession>
<sequence length="488" mass="50917">MVMLLLSAALLASCTDASPQADGAGTAVIGGAPETTAPAPAAAPPPPPRTLAHDNQRPDGGVVAAAGENAQYNYAPSVMVDGNRVRMWWCSQLVSNPPPGDDVLYAEAGTPAGPFSPARAVFGGAGQGFDGRHTCDPSVIRVDGTHYLYYTGAPNDHSSGNAIGLATSADGLSWTRAKGGQPVVGSSYEVSRRNTYGAGQPSALYLDGWFYLMFTDTNAKGAHDNGAGQFVVRAKDPTFSTGAEALGAHGFKPGYGRDRSVVDAFSADWMWIDALDAFAIAHETAGGTTITFWDREFTAHPYEPVVIPGPWEEGPGLARRADGHAPISASDPCDRVPVDVIRATRDKAEPTDLRRFGLDLRTADGCATKQSAFVTLEGFAMPSPQRTLDMVLGGQIFRVDRRSVAEAMGAVVIGQRAATLDGVPVAAHVRAGAEVLRAEGRGAGLLLDGNRVYPVTPGVIGANSSKITDIPPAAWDGYSVGPALAFSR</sequence>
<keyword evidence="2" id="KW-0732">Signal</keyword>
<proteinExistence type="predicted"/>
<feature type="region of interest" description="Disordered" evidence="1">
    <location>
        <begin position="25"/>
        <end position="60"/>
    </location>
</feature>
<evidence type="ECO:0000313" key="3">
    <source>
        <dbReference type="EMBL" id="ALG11687.1"/>
    </source>
</evidence>
<dbReference type="AlphaFoldDB" id="A0A0N7F4K5"/>
<dbReference type="InterPro" id="IPR023296">
    <property type="entry name" value="Glyco_hydro_beta-prop_sf"/>
</dbReference>
<evidence type="ECO:0000313" key="4">
    <source>
        <dbReference type="Proteomes" id="UP000063699"/>
    </source>
</evidence>
<dbReference type="SUPFAM" id="SSF75005">
    <property type="entry name" value="Arabinanase/levansucrase/invertase"/>
    <property type="match status" value="1"/>
</dbReference>
<evidence type="ECO:0000256" key="2">
    <source>
        <dbReference type="SAM" id="SignalP"/>
    </source>
</evidence>
<dbReference type="Gene3D" id="2.115.10.20">
    <property type="entry name" value="Glycosyl hydrolase domain, family 43"/>
    <property type="match status" value="2"/>
</dbReference>
<feature type="chain" id="PRO_5039471575" evidence="2">
    <location>
        <begin position="18"/>
        <end position="488"/>
    </location>
</feature>
<reference evidence="3 4" key="1">
    <citation type="submission" date="2015-07" db="EMBL/GenBank/DDBJ databases">
        <title>Genome sequencing of Kibdelosporangium phytohabitans.</title>
        <authorList>
            <person name="Qin S."/>
            <person name="Xing K."/>
        </authorList>
    </citation>
    <scope>NUCLEOTIDE SEQUENCE [LARGE SCALE GENOMIC DNA]</scope>
    <source>
        <strain evidence="3 4">KLBMP1111</strain>
    </source>
</reference>
<dbReference type="RefSeq" id="WP_054293583.1">
    <property type="nucleotide sequence ID" value="NZ_CP012752.1"/>
</dbReference>
<dbReference type="KEGG" id="kphy:AOZ06_36750"/>
<feature type="signal peptide" evidence="2">
    <location>
        <begin position="1"/>
        <end position="17"/>
    </location>
</feature>
<keyword evidence="4" id="KW-1185">Reference proteome</keyword>
<dbReference type="EMBL" id="CP012752">
    <property type="protein sequence ID" value="ALG11687.1"/>
    <property type="molecule type" value="Genomic_DNA"/>
</dbReference>
<organism evidence="3 4">
    <name type="scientific">Kibdelosporangium phytohabitans</name>
    <dbReference type="NCBI Taxonomy" id="860235"/>
    <lineage>
        <taxon>Bacteria</taxon>
        <taxon>Bacillati</taxon>
        <taxon>Actinomycetota</taxon>
        <taxon>Actinomycetes</taxon>
        <taxon>Pseudonocardiales</taxon>
        <taxon>Pseudonocardiaceae</taxon>
        <taxon>Kibdelosporangium</taxon>
    </lineage>
</organism>
<evidence type="ECO:0000256" key="1">
    <source>
        <dbReference type="SAM" id="MobiDB-lite"/>
    </source>
</evidence>
<protein>
    <submittedName>
        <fullName evidence="3">Beta-xylosidase</fullName>
    </submittedName>
</protein>